<accession>A0A7R8CNX4</accession>
<keyword evidence="2" id="KW-1185">Reference proteome</keyword>
<dbReference type="Proteomes" id="UP000675881">
    <property type="component" value="Chromosome 2"/>
</dbReference>
<dbReference type="AlphaFoldDB" id="A0A7R8CNX4"/>
<evidence type="ECO:0000313" key="1">
    <source>
        <dbReference type="EMBL" id="CAF2876064.1"/>
    </source>
</evidence>
<reference evidence="1" key="1">
    <citation type="submission" date="2021-02" db="EMBL/GenBank/DDBJ databases">
        <authorList>
            <person name="Bekaert M."/>
        </authorList>
    </citation>
    <scope>NUCLEOTIDE SEQUENCE</scope>
    <source>
        <strain evidence="1">IoA-00</strain>
    </source>
</reference>
<sequence>MSKETNQTTRPLQIGRPILQKATPSAESLISNAPGTGVSQTSILSKIKNSTSNKEKKSVVFCEPLTLPSPTNPNKPPIIHQQLNYLYEIHTDSNSSSPIPSESDSISFIESQDCKSELITHDVNIFNENLRAPIASPESCKIRDSFADKIKSKIHKNNDKSVEKSSSLRNIDISNPVLKSEIDLKVNLIPINSSFLTNEVSISKRSTYSRNDVLSRTADDFNSPRKTNSSKERPISIAIFRPVRPRSPPPPCPSNNSTKGILSESKKKTLSTWMVINVIYLKKYY</sequence>
<gene>
    <name evidence="1" type="ORF">LSAA_6885</name>
</gene>
<proteinExistence type="predicted"/>
<protein>
    <submittedName>
        <fullName evidence="1">(salmon louse) hypothetical protein</fullName>
    </submittedName>
</protein>
<evidence type="ECO:0000313" key="2">
    <source>
        <dbReference type="Proteomes" id="UP000675881"/>
    </source>
</evidence>
<dbReference type="OrthoDB" id="5951731at2759"/>
<dbReference type="EMBL" id="HG994581">
    <property type="protein sequence ID" value="CAF2876064.1"/>
    <property type="molecule type" value="Genomic_DNA"/>
</dbReference>
<name>A0A7R8CNX4_LEPSM</name>
<organism evidence="1 2">
    <name type="scientific">Lepeophtheirus salmonis</name>
    <name type="common">Salmon louse</name>
    <name type="synonym">Caligus salmonis</name>
    <dbReference type="NCBI Taxonomy" id="72036"/>
    <lineage>
        <taxon>Eukaryota</taxon>
        <taxon>Metazoa</taxon>
        <taxon>Ecdysozoa</taxon>
        <taxon>Arthropoda</taxon>
        <taxon>Crustacea</taxon>
        <taxon>Multicrustacea</taxon>
        <taxon>Hexanauplia</taxon>
        <taxon>Copepoda</taxon>
        <taxon>Siphonostomatoida</taxon>
        <taxon>Caligidae</taxon>
        <taxon>Lepeophtheirus</taxon>
    </lineage>
</organism>